<dbReference type="Pfam" id="PF00043">
    <property type="entry name" value="GST_C"/>
    <property type="match status" value="1"/>
</dbReference>
<sequence length="212" mass="23936">MKLYGYWRSSAAYRVRIALNLKGIAYEQESVHLVKDGGQQHMENYRAMNPTELVPTLVDGDFVLNQSVAILDYLDDKIPNPPLYPVDAGLRAQIKALVLDIACDIHPLNNLRVLQHLSGHLGHSEQERDDWYRHWLKVGFTALEGKLQRTAGTYCFGDTLNMADVVLVPQVYNAYRYKLPMGEFPLIDAIAQRCNALPAFQEAAPEQQPDAV</sequence>
<dbReference type="InterPro" id="IPR010987">
    <property type="entry name" value="Glutathione-S-Trfase_C-like"/>
</dbReference>
<evidence type="ECO:0000259" key="3">
    <source>
        <dbReference type="PROSITE" id="PS50405"/>
    </source>
</evidence>
<dbReference type="SUPFAM" id="SSF47616">
    <property type="entry name" value="GST C-terminal domain-like"/>
    <property type="match status" value="1"/>
</dbReference>
<dbReference type="InterPro" id="IPR004046">
    <property type="entry name" value="GST_C"/>
</dbReference>
<comment type="similarity">
    <text evidence="1">Belongs to the GST superfamily. Zeta family.</text>
</comment>
<dbReference type="CDD" id="cd03042">
    <property type="entry name" value="GST_N_Zeta"/>
    <property type="match status" value="1"/>
</dbReference>
<dbReference type="RefSeq" id="WP_380696637.1">
    <property type="nucleotide sequence ID" value="NZ_JBHRYR010000003.1"/>
</dbReference>
<dbReference type="Gene3D" id="1.20.1050.10">
    <property type="match status" value="1"/>
</dbReference>
<dbReference type="CDD" id="cd03191">
    <property type="entry name" value="GST_C_Zeta"/>
    <property type="match status" value="1"/>
</dbReference>
<keyword evidence="4" id="KW-0413">Isomerase</keyword>
<dbReference type="InterPro" id="IPR036249">
    <property type="entry name" value="Thioredoxin-like_sf"/>
</dbReference>
<feature type="domain" description="GST N-terminal" evidence="2">
    <location>
        <begin position="1"/>
        <end position="82"/>
    </location>
</feature>
<dbReference type="EC" id="5.2.1.2" evidence="4"/>
<dbReference type="Pfam" id="PF13417">
    <property type="entry name" value="GST_N_3"/>
    <property type="match status" value="1"/>
</dbReference>
<dbReference type="SFLD" id="SFLDS00019">
    <property type="entry name" value="Glutathione_Transferase_(cytos"/>
    <property type="match status" value="1"/>
</dbReference>
<reference evidence="5" key="1">
    <citation type="journal article" date="2019" name="Int. J. Syst. Evol. Microbiol.">
        <title>The Global Catalogue of Microorganisms (GCM) 10K type strain sequencing project: providing services to taxonomists for standard genome sequencing and annotation.</title>
        <authorList>
            <consortium name="The Broad Institute Genomics Platform"/>
            <consortium name="The Broad Institute Genome Sequencing Center for Infectious Disease"/>
            <person name="Wu L."/>
            <person name="Ma J."/>
        </authorList>
    </citation>
    <scope>NUCLEOTIDE SEQUENCE [LARGE SCALE GENOMIC DNA]</scope>
    <source>
        <strain evidence="5">IBRC 10765</strain>
    </source>
</reference>
<dbReference type="GO" id="GO:0016034">
    <property type="term" value="F:maleylacetoacetate isomerase activity"/>
    <property type="evidence" value="ECO:0007669"/>
    <property type="project" value="UniProtKB-EC"/>
</dbReference>
<dbReference type="InterPro" id="IPR034333">
    <property type="entry name" value="GST_Zeta_N"/>
</dbReference>
<dbReference type="InterPro" id="IPR005955">
    <property type="entry name" value="GST_Zeta"/>
</dbReference>
<dbReference type="InterPro" id="IPR036282">
    <property type="entry name" value="Glutathione-S-Trfase_C_sf"/>
</dbReference>
<comment type="caution">
    <text evidence="4">The sequence shown here is derived from an EMBL/GenBank/DDBJ whole genome shotgun (WGS) entry which is preliminary data.</text>
</comment>
<gene>
    <name evidence="4" type="primary">maiA</name>
    <name evidence="4" type="ORF">ACFOOG_11505</name>
</gene>
<organism evidence="4 5">
    <name type="scientific">Saccharospirillum mangrovi</name>
    <dbReference type="NCBI Taxonomy" id="2161747"/>
    <lineage>
        <taxon>Bacteria</taxon>
        <taxon>Pseudomonadati</taxon>
        <taxon>Pseudomonadota</taxon>
        <taxon>Gammaproteobacteria</taxon>
        <taxon>Oceanospirillales</taxon>
        <taxon>Saccharospirillaceae</taxon>
        <taxon>Saccharospirillum</taxon>
    </lineage>
</organism>
<evidence type="ECO:0000259" key="2">
    <source>
        <dbReference type="PROSITE" id="PS50404"/>
    </source>
</evidence>
<accession>A0ABV7ZYY4</accession>
<evidence type="ECO:0000313" key="5">
    <source>
        <dbReference type="Proteomes" id="UP001595617"/>
    </source>
</evidence>
<proteinExistence type="inferred from homology"/>
<protein>
    <submittedName>
        <fullName evidence="4">Maleylacetoacetate isomerase</fullName>
        <ecNumber evidence="4">5.2.1.2</ecNumber>
    </submittedName>
</protein>
<evidence type="ECO:0000256" key="1">
    <source>
        <dbReference type="ARBA" id="ARBA00010007"/>
    </source>
</evidence>
<dbReference type="SUPFAM" id="SSF52833">
    <property type="entry name" value="Thioredoxin-like"/>
    <property type="match status" value="1"/>
</dbReference>
<dbReference type="SFLD" id="SFLDG00358">
    <property type="entry name" value="Main_(cytGST)"/>
    <property type="match status" value="1"/>
</dbReference>
<dbReference type="PANTHER" id="PTHR42673">
    <property type="entry name" value="MALEYLACETOACETATE ISOMERASE"/>
    <property type="match status" value="1"/>
</dbReference>
<dbReference type="PANTHER" id="PTHR42673:SF21">
    <property type="entry name" value="GLUTATHIONE S-TRANSFERASE YFCF"/>
    <property type="match status" value="1"/>
</dbReference>
<dbReference type="InterPro" id="IPR040079">
    <property type="entry name" value="Glutathione_S-Trfase"/>
</dbReference>
<dbReference type="Gene3D" id="3.40.30.10">
    <property type="entry name" value="Glutaredoxin"/>
    <property type="match status" value="1"/>
</dbReference>
<dbReference type="InterPro" id="IPR034330">
    <property type="entry name" value="GST_Zeta_C"/>
</dbReference>
<keyword evidence="5" id="KW-1185">Reference proteome</keyword>
<feature type="domain" description="GST C-terminal" evidence="3">
    <location>
        <begin position="87"/>
        <end position="212"/>
    </location>
</feature>
<dbReference type="EMBL" id="JBHRYR010000003">
    <property type="protein sequence ID" value="MFC3853460.1"/>
    <property type="molecule type" value="Genomic_DNA"/>
</dbReference>
<name>A0ABV7ZYY4_9GAMM</name>
<evidence type="ECO:0000313" key="4">
    <source>
        <dbReference type="EMBL" id="MFC3853460.1"/>
    </source>
</evidence>
<dbReference type="InterPro" id="IPR004045">
    <property type="entry name" value="Glutathione_S-Trfase_N"/>
</dbReference>
<dbReference type="NCBIfam" id="TIGR01262">
    <property type="entry name" value="maiA"/>
    <property type="match status" value="1"/>
</dbReference>
<dbReference type="PROSITE" id="PS50404">
    <property type="entry name" value="GST_NTER"/>
    <property type="match status" value="1"/>
</dbReference>
<dbReference type="Proteomes" id="UP001595617">
    <property type="component" value="Unassembled WGS sequence"/>
</dbReference>
<dbReference type="PROSITE" id="PS50405">
    <property type="entry name" value="GST_CTER"/>
    <property type="match status" value="1"/>
</dbReference>